<dbReference type="InterPro" id="IPR005135">
    <property type="entry name" value="Endo/exonuclease/phosphatase"/>
</dbReference>
<reference evidence="3" key="2">
    <citation type="submission" date="2021-09" db="EMBL/GenBank/DDBJ databases">
        <authorList>
            <person name="Jia N."/>
            <person name="Wang J."/>
            <person name="Shi W."/>
            <person name="Du L."/>
            <person name="Sun Y."/>
            <person name="Zhan W."/>
            <person name="Jiang J."/>
            <person name="Wang Q."/>
            <person name="Zhang B."/>
            <person name="Ji P."/>
            <person name="Sakyi L.B."/>
            <person name="Cui X."/>
            <person name="Yuan T."/>
            <person name="Jiang B."/>
            <person name="Yang W."/>
            <person name="Lam T.T.-Y."/>
            <person name="Chang Q."/>
            <person name="Ding S."/>
            <person name="Wang X."/>
            <person name="Zhu J."/>
            <person name="Ruan X."/>
            <person name="Zhao L."/>
            <person name="Wei J."/>
            <person name="Que T."/>
            <person name="Du C."/>
            <person name="Cheng J."/>
            <person name="Dai P."/>
            <person name="Han X."/>
            <person name="Huang E."/>
            <person name="Gao Y."/>
            <person name="Liu J."/>
            <person name="Shao H."/>
            <person name="Ye R."/>
            <person name="Li L."/>
            <person name="Wei W."/>
            <person name="Wang X."/>
            <person name="Wang C."/>
            <person name="Huo Q."/>
            <person name="Li W."/>
            <person name="Guo W."/>
            <person name="Chen H."/>
            <person name="Chen S."/>
            <person name="Zhou L."/>
            <person name="Zhou L."/>
            <person name="Ni X."/>
            <person name="Tian J."/>
            <person name="Zhou Y."/>
            <person name="Sheng Y."/>
            <person name="Liu T."/>
            <person name="Pan Y."/>
            <person name="Xia L."/>
            <person name="Li J."/>
            <person name="Zhao F."/>
            <person name="Cao W."/>
        </authorList>
    </citation>
    <scope>NUCLEOTIDE SEQUENCE</scope>
    <source>
        <strain evidence="3">Rsan-2018</strain>
        <tissue evidence="3">Larvae</tissue>
    </source>
</reference>
<feature type="domain" description="Reverse transcriptase" evidence="2">
    <location>
        <begin position="680"/>
        <end position="948"/>
    </location>
</feature>
<sequence>MFAHLRRTGYAEVVAPATRTISTTAPRNVRFAGVITSLRAGIAREDFKFHTSYGKEEELGATRNPKKPTTPLEQNLSHPSRPPAGGPEVRRPEATATGCWRKITARARAGLPLRTRGDPSPGAGRATNQTLVRMDDRHPGADPGPSAVPVLGPASSASASRNRQSKALVPLGPIESRDKPKSPAHPCSHAATSRPTQGQQYVHAATNVYTAIKQRSVVMTVTDETWLDASVTDSELFDTSEYTVLRKDRCGRGGGVLMAFPTPAKVNRRLDLEHDDLEALFFELILPHSTVLVCCAYCPPSLKDEAYKHLDSSLSLALSKQYTNVLVFGDFNAHIDWTSHDDPLPHDRTDDLLLDIMTSANLVQACLEPTYSSRDGTSSSLDLVFVADPTRVTSCTTSEGLSNSDHRAIEVCYAAVLPRNGHHARQLWKFDQTDHTHLARLAHLAPWCMTSSGDDCLGNYELWCDMASAIQRECVPSCTRTSKRRHRPWITPDIMKAARQKRLLFRKASRTQCPITFQLAKAHQRSLKAAIHVEHQRYTTRLAEKATENPKVFWSYVNSLRSSRHRPSFNIQGKLVDRPAEVSALFAEQFSSIYVQAPADDSELLEKFSPRDQGTLPTQLPDDSRDDSLLLSATFSPEALSSAISKINPSPSPGPDGMAPTFFRLLAPQVLVSLCTVFQSLLDHGTVPASWKRALVTPVHKGKSKPSNDPKNYRPISITSIICRTFERVLNSQLLDFLERRKFFPASQHGFRRDRSCDTALATLNQIVSHNLDNRIDTDVIQLDLSNAFDTLNISLLLDKAKEAGIRGCLLGWLANFLIGRSQRVIYCGAHSKRIPVPSGVPQGSVLAPTLFLIYVNNMPQDNRFPLVQYADDTSILAPILCPSTSEDLQEYLMVIDSWITSNHLKLSPEKCSVMKFSSARLPAKPSYTMRGIPLPTEDSLKILGVTFTSTLDFSLQVASVVARARRVLGFVSRVSKPCGPATFALLYTSLVLPILEYGCAVWSPNQQHLIARAESVQRRASRILYARSIKSPPADYATRLKMAKWRPLRQRRAVTQMRLLCRLLDGSLADTPLSHDYDFQAYRLSTAKLGRRTGGCARRR</sequence>
<proteinExistence type="predicted"/>
<organism evidence="3 4">
    <name type="scientific">Rhipicephalus sanguineus</name>
    <name type="common">Brown dog tick</name>
    <name type="synonym">Ixodes sanguineus</name>
    <dbReference type="NCBI Taxonomy" id="34632"/>
    <lineage>
        <taxon>Eukaryota</taxon>
        <taxon>Metazoa</taxon>
        <taxon>Ecdysozoa</taxon>
        <taxon>Arthropoda</taxon>
        <taxon>Chelicerata</taxon>
        <taxon>Arachnida</taxon>
        <taxon>Acari</taxon>
        <taxon>Parasitiformes</taxon>
        <taxon>Ixodida</taxon>
        <taxon>Ixodoidea</taxon>
        <taxon>Ixodidae</taxon>
        <taxon>Rhipicephalinae</taxon>
        <taxon>Rhipicephalus</taxon>
        <taxon>Rhipicephalus</taxon>
    </lineage>
</organism>
<accession>A0A9D4QLP1</accession>
<name>A0A9D4QLP1_RHISA</name>
<dbReference type="VEuPathDB" id="VectorBase:RSAN_044712"/>
<dbReference type="AlphaFoldDB" id="A0A9D4QLP1"/>
<dbReference type="InterPro" id="IPR000477">
    <property type="entry name" value="RT_dom"/>
</dbReference>
<dbReference type="SUPFAM" id="SSF56219">
    <property type="entry name" value="DNase I-like"/>
    <property type="match status" value="1"/>
</dbReference>
<dbReference type="GO" id="GO:0003824">
    <property type="term" value="F:catalytic activity"/>
    <property type="evidence" value="ECO:0007669"/>
    <property type="project" value="InterPro"/>
</dbReference>
<dbReference type="Pfam" id="PF00078">
    <property type="entry name" value="RVT_1"/>
    <property type="match status" value="1"/>
</dbReference>
<dbReference type="InterPro" id="IPR036691">
    <property type="entry name" value="Endo/exonu/phosph_ase_sf"/>
</dbReference>
<reference evidence="3" key="1">
    <citation type="journal article" date="2020" name="Cell">
        <title>Large-Scale Comparative Analyses of Tick Genomes Elucidate Their Genetic Diversity and Vector Capacities.</title>
        <authorList>
            <consortium name="Tick Genome and Microbiome Consortium (TIGMIC)"/>
            <person name="Jia N."/>
            <person name="Wang J."/>
            <person name="Shi W."/>
            <person name="Du L."/>
            <person name="Sun Y."/>
            <person name="Zhan W."/>
            <person name="Jiang J.F."/>
            <person name="Wang Q."/>
            <person name="Zhang B."/>
            <person name="Ji P."/>
            <person name="Bell-Sakyi L."/>
            <person name="Cui X.M."/>
            <person name="Yuan T.T."/>
            <person name="Jiang B.G."/>
            <person name="Yang W.F."/>
            <person name="Lam T.T."/>
            <person name="Chang Q.C."/>
            <person name="Ding S.J."/>
            <person name="Wang X.J."/>
            <person name="Zhu J.G."/>
            <person name="Ruan X.D."/>
            <person name="Zhao L."/>
            <person name="Wei J.T."/>
            <person name="Ye R.Z."/>
            <person name="Que T.C."/>
            <person name="Du C.H."/>
            <person name="Zhou Y.H."/>
            <person name="Cheng J.X."/>
            <person name="Dai P.F."/>
            <person name="Guo W.B."/>
            <person name="Han X.H."/>
            <person name="Huang E.J."/>
            <person name="Li L.F."/>
            <person name="Wei W."/>
            <person name="Gao Y.C."/>
            <person name="Liu J.Z."/>
            <person name="Shao H.Z."/>
            <person name="Wang X."/>
            <person name="Wang C.C."/>
            <person name="Yang T.C."/>
            <person name="Huo Q.B."/>
            <person name="Li W."/>
            <person name="Chen H.Y."/>
            <person name="Chen S.E."/>
            <person name="Zhou L.G."/>
            <person name="Ni X.B."/>
            <person name="Tian J.H."/>
            <person name="Sheng Y."/>
            <person name="Liu T."/>
            <person name="Pan Y.S."/>
            <person name="Xia L.Y."/>
            <person name="Li J."/>
            <person name="Zhao F."/>
            <person name="Cao W.C."/>
        </authorList>
    </citation>
    <scope>NUCLEOTIDE SEQUENCE</scope>
    <source>
        <strain evidence="3">Rsan-2018</strain>
    </source>
</reference>
<gene>
    <name evidence="3" type="ORF">HPB52_007193</name>
</gene>
<dbReference type="GO" id="GO:0071897">
    <property type="term" value="P:DNA biosynthetic process"/>
    <property type="evidence" value="ECO:0007669"/>
    <property type="project" value="UniProtKB-ARBA"/>
</dbReference>
<feature type="region of interest" description="Disordered" evidence="1">
    <location>
        <begin position="54"/>
        <end position="199"/>
    </location>
</feature>
<dbReference type="Gene3D" id="3.60.10.10">
    <property type="entry name" value="Endonuclease/exonuclease/phosphatase"/>
    <property type="match status" value="1"/>
</dbReference>
<dbReference type="EMBL" id="JABSTV010001245">
    <property type="protein sequence ID" value="KAH7982800.1"/>
    <property type="molecule type" value="Genomic_DNA"/>
</dbReference>
<evidence type="ECO:0000313" key="4">
    <source>
        <dbReference type="Proteomes" id="UP000821837"/>
    </source>
</evidence>
<dbReference type="Pfam" id="PF14529">
    <property type="entry name" value="Exo_endo_phos_2"/>
    <property type="match status" value="1"/>
</dbReference>
<dbReference type="SUPFAM" id="SSF56672">
    <property type="entry name" value="DNA/RNA polymerases"/>
    <property type="match status" value="1"/>
</dbReference>
<evidence type="ECO:0000259" key="2">
    <source>
        <dbReference type="PROSITE" id="PS50878"/>
    </source>
</evidence>
<dbReference type="Proteomes" id="UP000821837">
    <property type="component" value="Chromosome 1"/>
</dbReference>
<dbReference type="VEuPathDB" id="VectorBase:RSAN_055418"/>
<protein>
    <recommendedName>
        <fullName evidence="2">Reverse transcriptase domain-containing protein</fullName>
    </recommendedName>
</protein>
<dbReference type="PROSITE" id="PS50878">
    <property type="entry name" value="RT_POL"/>
    <property type="match status" value="1"/>
</dbReference>
<evidence type="ECO:0000313" key="3">
    <source>
        <dbReference type="EMBL" id="KAH7982800.1"/>
    </source>
</evidence>
<dbReference type="InterPro" id="IPR043502">
    <property type="entry name" value="DNA/RNA_pol_sf"/>
</dbReference>
<evidence type="ECO:0000256" key="1">
    <source>
        <dbReference type="SAM" id="MobiDB-lite"/>
    </source>
</evidence>
<dbReference type="PRINTS" id="PR01345">
    <property type="entry name" value="CERVTRCPTASE"/>
</dbReference>
<comment type="caution">
    <text evidence="3">The sequence shown here is derived from an EMBL/GenBank/DDBJ whole genome shotgun (WGS) entry which is preliminary data.</text>
</comment>
<keyword evidence="4" id="KW-1185">Reference proteome</keyword>
<dbReference type="PANTHER" id="PTHR33332">
    <property type="entry name" value="REVERSE TRANSCRIPTASE DOMAIN-CONTAINING PROTEIN"/>
    <property type="match status" value="1"/>
</dbReference>
<feature type="compositionally biased region" description="Polar residues" evidence="1">
    <location>
        <begin position="190"/>
        <end position="199"/>
    </location>
</feature>
<dbReference type="CDD" id="cd01650">
    <property type="entry name" value="RT_nLTR_like"/>
    <property type="match status" value="1"/>
</dbReference>